<protein>
    <submittedName>
        <fullName evidence="1">Uncharacterized protein</fullName>
    </submittedName>
</protein>
<dbReference type="RefSeq" id="WP_012978971.1">
    <property type="nucleotide sequence ID" value="NC_013861.1"/>
</dbReference>
<keyword evidence="2" id="KW-1185">Reference proteome</keyword>
<organism evidence="1 2">
    <name type="scientific">Legionella longbeachae serogroup 1 (strain NSW150)</name>
    <dbReference type="NCBI Taxonomy" id="661367"/>
    <lineage>
        <taxon>Bacteria</taxon>
        <taxon>Pseudomonadati</taxon>
        <taxon>Pseudomonadota</taxon>
        <taxon>Gammaproteobacteria</taxon>
        <taxon>Legionellales</taxon>
        <taxon>Legionellaceae</taxon>
        <taxon>Legionella</taxon>
    </lineage>
</organism>
<reference evidence="1 2" key="1">
    <citation type="journal article" date="2010" name="PLoS Genet.">
        <title>Analysis of the Legionella longbeachae genome and transcriptome uncovers unique strategies to cause Legionnaires' disease.</title>
        <authorList>
            <person name="Cazalet C."/>
            <person name="Gomez-Valero L."/>
            <person name="Rusniok C."/>
            <person name="Lomma M."/>
            <person name="Dervins-Ravault D."/>
            <person name="Newton H."/>
            <person name="Sansom F."/>
            <person name="Jarraud S."/>
            <person name="Zidane N."/>
            <person name="Ma L."/>
            <person name="Bouchier C."/>
            <person name="Etienne J."/>
            <person name="Hartland E."/>
            <person name="Buchrieser C."/>
        </authorList>
    </citation>
    <scope>NUCLEOTIDE SEQUENCE [LARGE SCALE GENOMIC DNA]</scope>
    <source>
        <strain evidence="1 2">NSW150</strain>
    </source>
</reference>
<evidence type="ECO:0000313" key="1">
    <source>
        <dbReference type="EMBL" id="CBJ11415.1"/>
    </source>
</evidence>
<dbReference type="GeneID" id="40925293"/>
<accession>D3HR88</accession>
<dbReference type="KEGG" id="llo:LLO_1063"/>
<proteinExistence type="predicted"/>
<dbReference type="Proteomes" id="UP000001060">
    <property type="component" value="Chromosome"/>
</dbReference>
<name>D3HR88_LEGLN</name>
<dbReference type="EMBL" id="FN650140">
    <property type="protein sequence ID" value="CBJ11415.1"/>
    <property type="molecule type" value="Genomic_DNA"/>
</dbReference>
<sequence length="142" mass="16452">MLHFLINEIKENFNFECVSDNKKKEVLTWMLIWNQERKENPITTPPRPLARSISNKIADIDAGRMLMSLSEEQLGNIIRKTVDRFQRSTLIKKIFSKALSFSLQDLWGGRGRSYLQKYLNELKASPPYLLALTQTPAPTLEL</sequence>
<evidence type="ECO:0000313" key="2">
    <source>
        <dbReference type="Proteomes" id="UP000001060"/>
    </source>
</evidence>
<gene>
    <name evidence="1" type="ordered locus">LLO_1063</name>
</gene>
<dbReference type="STRING" id="661367.LLO_1063"/>
<dbReference type="HOGENOM" id="CLU_1813392_0_0_6"/>
<dbReference type="AlphaFoldDB" id="D3HR88"/>